<proteinExistence type="predicted"/>
<evidence type="ECO:0000256" key="2">
    <source>
        <dbReference type="SAM" id="Phobius"/>
    </source>
</evidence>
<evidence type="ECO:0000256" key="1">
    <source>
        <dbReference type="SAM" id="MobiDB-lite"/>
    </source>
</evidence>
<feature type="compositionally biased region" description="Low complexity" evidence="1">
    <location>
        <begin position="1"/>
        <end position="12"/>
    </location>
</feature>
<keyword evidence="2" id="KW-0472">Membrane</keyword>
<keyword evidence="2" id="KW-0812">Transmembrane</keyword>
<accession>A0A1X6NJL3</accession>
<protein>
    <submittedName>
        <fullName evidence="3">Uncharacterized protein</fullName>
    </submittedName>
</protein>
<reference evidence="3 4" key="1">
    <citation type="submission" date="2017-03" db="EMBL/GenBank/DDBJ databases">
        <title>WGS assembly of Porphyra umbilicalis.</title>
        <authorList>
            <person name="Brawley S.H."/>
            <person name="Blouin N.A."/>
            <person name="Ficko-Blean E."/>
            <person name="Wheeler G.L."/>
            <person name="Lohr M."/>
            <person name="Goodson H.V."/>
            <person name="Jenkins J.W."/>
            <person name="Blaby-Haas C.E."/>
            <person name="Helliwell K.E."/>
            <person name="Chan C."/>
            <person name="Marriage T."/>
            <person name="Bhattacharya D."/>
            <person name="Klein A.S."/>
            <person name="Badis Y."/>
            <person name="Brodie J."/>
            <person name="Cao Y."/>
            <person name="Collen J."/>
            <person name="Dittami S.M."/>
            <person name="Gachon C.M."/>
            <person name="Green B.R."/>
            <person name="Karpowicz S."/>
            <person name="Kim J.W."/>
            <person name="Kudahl U."/>
            <person name="Lin S."/>
            <person name="Michel G."/>
            <person name="Mittag M."/>
            <person name="Olson B.J."/>
            <person name="Pangilinan J."/>
            <person name="Peng Y."/>
            <person name="Qiu H."/>
            <person name="Shu S."/>
            <person name="Singer J.T."/>
            <person name="Smith A.G."/>
            <person name="Sprecher B.N."/>
            <person name="Wagner V."/>
            <person name="Wang W."/>
            <person name="Wang Z.-Y."/>
            <person name="Yan J."/>
            <person name="Yarish C."/>
            <person name="Zoeuner-Riek S."/>
            <person name="Zhuang Y."/>
            <person name="Zou Y."/>
            <person name="Lindquist E.A."/>
            <person name="Grimwood J."/>
            <person name="Barry K."/>
            <person name="Rokhsar D.S."/>
            <person name="Schmutz J."/>
            <person name="Stiller J.W."/>
            <person name="Grossman A.R."/>
            <person name="Prochnik S.E."/>
        </authorList>
    </citation>
    <scope>NUCLEOTIDE SEQUENCE [LARGE SCALE GENOMIC DNA]</scope>
    <source>
        <strain evidence="3">4086291</strain>
    </source>
</reference>
<organism evidence="3 4">
    <name type="scientific">Porphyra umbilicalis</name>
    <name type="common">Purple laver</name>
    <name type="synonym">Red alga</name>
    <dbReference type="NCBI Taxonomy" id="2786"/>
    <lineage>
        <taxon>Eukaryota</taxon>
        <taxon>Rhodophyta</taxon>
        <taxon>Bangiophyceae</taxon>
        <taxon>Bangiales</taxon>
        <taxon>Bangiaceae</taxon>
        <taxon>Porphyra</taxon>
    </lineage>
</organism>
<dbReference type="Proteomes" id="UP000218209">
    <property type="component" value="Unassembled WGS sequence"/>
</dbReference>
<keyword evidence="4" id="KW-1185">Reference proteome</keyword>
<gene>
    <name evidence="3" type="ORF">BU14_2233s0001</name>
</gene>
<dbReference type="AlphaFoldDB" id="A0A1X6NJL3"/>
<feature type="transmembrane region" description="Helical" evidence="2">
    <location>
        <begin position="36"/>
        <end position="59"/>
    </location>
</feature>
<feature type="region of interest" description="Disordered" evidence="1">
    <location>
        <begin position="1"/>
        <end position="28"/>
    </location>
</feature>
<evidence type="ECO:0000313" key="4">
    <source>
        <dbReference type="Proteomes" id="UP000218209"/>
    </source>
</evidence>
<sequence>MSRVTRTQQRTTGVSAEDQSKAITKRHHGTTRRSHLLLDAVSVGRVYSFLSAACLALFIHLS</sequence>
<name>A0A1X6NJL3_PORUM</name>
<evidence type="ECO:0000313" key="3">
    <source>
        <dbReference type="EMBL" id="OSX68795.1"/>
    </source>
</evidence>
<dbReference type="EMBL" id="KV920076">
    <property type="protein sequence ID" value="OSX68795.1"/>
    <property type="molecule type" value="Genomic_DNA"/>
</dbReference>
<keyword evidence="2" id="KW-1133">Transmembrane helix</keyword>